<proteinExistence type="predicted"/>
<keyword evidence="5 6" id="KW-0472">Membrane</keyword>
<evidence type="ECO:0000256" key="4">
    <source>
        <dbReference type="ARBA" id="ARBA00022989"/>
    </source>
</evidence>
<dbReference type="PANTHER" id="PTHR30250">
    <property type="entry name" value="PST FAMILY PREDICTED COLANIC ACID TRANSPORTER"/>
    <property type="match status" value="1"/>
</dbReference>
<accession>A0A7Y9DSE5</accession>
<evidence type="ECO:0000256" key="1">
    <source>
        <dbReference type="ARBA" id="ARBA00004651"/>
    </source>
</evidence>
<gene>
    <name evidence="7" type="ORF">BJ983_000631</name>
</gene>
<feature type="transmembrane region" description="Helical" evidence="6">
    <location>
        <begin position="261"/>
        <end position="281"/>
    </location>
</feature>
<dbReference type="CDD" id="cd13126">
    <property type="entry name" value="MATE_like_11"/>
    <property type="match status" value="1"/>
</dbReference>
<dbReference type="InterPro" id="IPR050833">
    <property type="entry name" value="Poly_Biosynth_Transport"/>
</dbReference>
<feature type="transmembrane region" description="Helical" evidence="6">
    <location>
        <begin position="48"/>
        <end position="66"/>
    </location>
</feature>
<feature type="transmembrane region" description="Helical" evidence="6">
    <location>
        <begin position="87"/>
        <end position="105"/>
    </location>
</feature>
<keyword evidence="4 6" id="KW-1133">Transmembrane helix</keyword>
<dbReference type="GO" id="GO:0005886">
    <property type="term" value="C:plasma membrane"/>
    <property type="evidence" value="ECO:0007669"/>
    <property type="project" value="UniProtKB-SubCell"/>
</dbReference>
<feature type="transmembrane region" description="Helical" evidence="6">
    <location>
        <begin position="393"/>
        <end position="410"/>
    </location>
</feature>
<sequence length="832" mass="88547">MAALRLRRPSGPSRALVGRAFWNLVDQAISSVTNAALSVVVARSVGELDFGGFAVAFTVFSVVVGLSRNMTTSPMLIRFSGAGRDEFDTAAGGALGSALCFGFAAGTGSLAVGLLLGGVVGPSLVALGVVLPGLLVQDAWRQVFFAEGRAAAATLNDSVWAVLQVGAVALLLLGEQVDTAPPLVLAWGGAALGAAVLGRWQSRARPRPSAARRWLHDHRDLVRLMIAEFGTQQGAMQGAMLVITAVTSLQVIAVLRGSQVLLGVMNLLFTATVSFVTPEFARRRHRLSVRQWTLGAIGVFVVVGGASAVWGLLFLVLPDSVGRSLLGDTWDGVAAVLGVAVVQQVVQNIGSGPAMMLRAMDRVPVTFRLNAIQSPLAFVLGVSGAVVDGARGALVGFALAYAVVSPFWWLRLNREARRLADGGAPEAADVPAALDAPTVLVPVPRRTTAVGRLVYVVYNVNDPAVHRRVRMLRRGGVNDLVVVGFRRSSEPVTEIAGAPVVDLGRNADGNLRRRAVDLVTTRLRQGRWARTVGPASVVLARSFEALVLADGFRARHAPGGRLIYEALDVHRAQIGSSLSARALRGVEARLLARTQLLVTSSPAYVSEYFSTLGRPLPPVVVQENKVLAAELDPGLLARLHADRNAFRLWDGPPWRIGWFSQMRCARSLELLAGVCRAFPGHVEVVLRGQPIPELVDRLHATVAATPGMVFLGPYDRATDLAAIYADVHFCWGLDLYNSGTNSDWALATRLYEAGTFGCVPLGQAGVATGDWLATRGVGVLLEEPFEESLHAWASGLTRESHAAARAAMARLPLRAFVDTDDESLGFVRRLYG</sequence>
<evidence type="ECO:0000313" key="7">
    <source>
        <dbReference type="EMBL" id="NYD34529.1"/>
    </source>
</evidence>
<evidence type="ECO:0000256" key="6">
    <source>
        <dbReference type="SAM" id="Phobius"/>
    </source>
</evidence>
<comment type="subcellular location">
    <subcellularLocation>
        <location evidence="1">Cell membrane</location>
        <topology evidence="1">Multi-pass membrane protein</topology>
    </subcellularLocation>
</comment>
<comment type="caution">
    <text evidence="7">The sequence shown here is derived from an EMBL/GenBank/DDBJ whole genome shotgun (WGS) entry which is preliminary data.</text>
</comment>
<evidence type="ECO:0000313" key="8">
    <source>
        <dbReference type="Proteomes" id="UP000535890"/>
    </source>
</evidence>
<keyword evidence="3 6" id="KW-0812">Transmembrane</keyword>
<keyword evidence="8" id="KW-1185">Reference proteome</keyword>
<reference evidence="7 8" key="1">
    <citation type="submission" date="2020-07" db="EMBL/GenBank/DDBJ databases">
        <title>Sequencing the genomes of 1000 actinobacteria strains.</title>
        <authorList>
            <person name="Klenk H.-P."/>
        </authorList>
    </citation>
    <scope>NUCLEOTIDE SEQUENCE [LARGE SCALE GENOMIC DNA]</scope>
    <source>
        <strain evidence="7 8">DSM 45772</strain>
    </source>
</reference>
<evidence type="ECO:0000256" key="2">
    <source>
        <dbReference type="ARBA" id="ARBA00022475"/>
    </source>
</evidence>
<name>A0A7Y9DSE5_9PSEU</name>
<feature type="transmembrane region" description="Helical" evidence="6">
    <location>
        <begin position="293"/>
        <end position="317"/>
    </location>
</feature>
<feature type="transmembrane region" description="Helical" evidence="6">
    <location>
        <begin position="235"/>
        <end position="255"/>
    </location>
</feature>
<organism evidence="7 8">
    <name type="scientific">Actinomycetospora corticicola</name>
    <dbReference type="NCBI Taxonomy" id="663602"/>
    <lineage>
        <taxon>Bacteria</taxon>
        <taxon>Bacillati</taxon>
        <taxon>Actinomycetota</taxon>
        <taxon>Actinomycetes</taxon>
        <taxon>Pseudonocardiales</taxon>
        <taxon>Pseudonocardiaceae</taxon>
        <taxon>Actinomycetospora</taxon>
    </lineage>
</organism>
<evidence type="ECO:0000256" key="5">
    <source>
        <dbReference type="ARBA" id="ARBA00023136"/>
    </source>
</evidence>
<feature type="transmembrane region" description="Helical" evidence="6">
    <location>
        <begin position="367"/>
        <end position="387"/>
    </location>
</feature>
<protein>
    <submittedName>
        <fullName evidence="7">O-antigen/teichoic acid export membrane protein</fullName>
    </submittedName>
</protein>
<feature type="transmembrane region" description="Helical" evidence="6">
    <location>
        <begin position="111"/>
        <end position="136"/>
    </location>
</feature>
<dbReference type="RefSeq" id="WP_179792469.1">
    <property type="nucleotide sequence ID" value="NZ_BAABHP010000018.1"/>
</dbReference>
<dbReference type="Proteomes" id="UP000535890">
    <property type="component" value="Unassembled WGS sequence"/>
</dbReference>
<dbReference type="AlphaFoldDB" id="A0A7Y9DSE5"/>
<dbReference type="EMBL" id="JACCBN010000001">
    <property type="protein sequence ID" value="NYD34529.1"/>
    <property type="molecule type" value="Genomic_DNA"/>
</dbReference>
<dbReference type="SUPFAM" id="SSF53756">
    <property type="entry name" value="UDP-Glycosyltransferase/glycogen phosphorylase"/>
    <property type="match status" value="1"/>
</dbReference>
<feature type="transmembrane region" description="Helical" evidence="6">
    <location>
        <begin position="180"/>
        <end position="198"/>
    </location>
</feature>
<dbReference type="PANTHER" id="PTHR30250:SF26">
    <property type="entry name" value="PSMA PROTEIN"/>
    <property type="match status" value="1"/>
</dbReference>
<evidence type="ECO:0000256" key="3">
    <source>
        <dbReference type="ARBA" id="ARBA00022692"/>
    </source>
</evidence>
<keyword evidence="2" id="KW-1003">Cell membrane</keyword>